<organism evidence="1 2">
    <name type="scientific">Galdieria yellowstonensis</name>
    <dbReference type="NCBI Taxonomy" id="3028027"/>
    <lineage>
        <taxon>Eukaryota</taxon>
        <taxon>Rhodophyta</taxon>
        <taxon>Bangiophyceae</taxon>
        <taxon>Galdieriales</taxon>
        <taxon>Galdieriaceae</taxon>
        <taxon>Galdieria</taxon>
    </lineage>
</organism>
<dbReference type="AlphaFoldDB" id="A0AAV9I6N6"/>
<gene>
    <name evidence="1" type="ORF">GAYE_PCTG33G0864</name>
</gene>
<protein>
    <submittedName>
        <fullName evidence="1">Uncharacterized protein</fullName>
    </submittedName>
</protein>
<name>A0AAV9I6N6_9RHOD</name>
<keyword evidence="2" id="KW-1185">Reference proteome</keyword>
<accession>A0AAV9I6N6</accession>
<comment type="caution">
    <text evidence="1">The sequence shown here is derived from an EMBL/GenBank/DDBJ whole genome shotgun (WGS) entry which is preliminary data.</text>
</comment>
<proteinExistence type="predicted"/>
<evidence type="ECO:0000313" key="2">
    <source>
        <dbReference type="Proteomes" id="UP001300502"/>
    </source>
</evidence>
<dbReference type="EMBL" id="JANCYU010000010">
    <property type="protein sequence ID" value="KAK4522974.1"/>
    <property type="molecule type" value="Genomic_DNA"/>
</dbReference>
<evidence type="ECO:0000313" key="1">
    <source>
        <dbReference type="EMBL" id="KAK4522974.1"/>
    </source>
</evidence>
<sequence>MAEEESSQVFHAKLLLNQGSKDWLRSLGNLLETFTTEEDEEKLSTISRHLERDATEISRSLQKSKEAVESMQESLQRIQSESDLIAAVLQKVTKVRKDV</sequence>
<reference evidence="1 2" key="1">
    <citation type="submission" date="2022-07" db="EMBL/GenBank/DDBJ databases">
        <title>Genome-wide signatures of adaptation to extreme environments.</title>
        <authorList>
            <person name="Cho C.H."/>
            <person name="Yoon H.S."/>
        </authorList>
    </citation>
    <scope>NUCLEOTIDE SEQUENCE [LARGE SCALE GENOMIC DNA]</scope>
    <source>
        <strain evidence="1 2">108.79 E11</strain>
    </source>
</reference>
<dbReference type="Proteomes" id="UP001300502">
    <property type="component" value="Unassembled WGS sequence"/>
</dbReference>